<protein>
    <submittedName>
        <fullName evidence="1">Uncharacterized protein</fullName>
    </submittedName>
</protein>
<name>A0A835VE73_VANPL</name>
<reference evidence="1 2" key="1">
    <citation type="journal article" date="2020" name="Nat. Food">
        <title>A phased Vanilla planifolia genome enables genetic improvement of flavour and production.</title>
        <authorList>
            <person name="Hasing T."/>
            <person name="Tang H."/>
            <person name="Brym M."/>
            <person name="Khazi F."/>
            <person name="Huang T."/>
            <person name="Chambers A.H."/>
        </authorList>
    </citation>
    <scope>NUCLEOTIDE SEQUENCE [LARGE SCALE GENOMIC DNA]</scope>
    <source>
        <tissue evidence="1">Leaf</tissue>
    </source>
</reference>
<dbReference type="EMBL" id="JADCNL010000002">
    <property type="protein sequence ID" value="KAG0493136.1"/>
    <property type="molecule type" value="Genomic_DNA"/>
</dbReference>
<dbReference type="Proteomes" id="UP000636800">
    <property type="component" value="Chromosome 2"/>
</dbReference>
<proteinExistence type="predicted"/>
<sequence>MCGITMCSNFWPCTDHPTDHGLNGHCLKGLCLGNHRPPQGFTNCTFSLISLDLATGFRNYRPTKAKGGKQKVTSSFQSEWKVLQCFSQVPRKDDINVKLTTTTCLALSSIL</sequence>
<keyword evidence="2" id="KW-1185">Reference proteome</keyword>
<accession>A0A835VE73</accession>
<dbReference type="OrthoDB" id="429813at2759"/>
<gene>
    <name evidence="1" type="ORF">HPP92_006534</name>
</gene>
<organism evidence="1 2">
    <name type="scientific">Vanilla planifolia</name>
    <name type="common">Vanilla</name>
    <dbReference type="NCBI Taxonomy" id="51239"/>
    <lineage>
        <taxon>Eukaryota</taxon>
        <taxon>Viridiplantae</taxon>
        <taxon>Streptophyta</taxon>
        <taxon>Embryophyta</taxon>
        <taxon>Tracheophyta</taxon>
        <taxon>Spermatophyta</taxon>
        <taxon>Magnoliopsida</taxon>
        <taxon>Liliopsida</taxon>
        <taxon>Asparagales</taxon>
        <taxon>Orchidaceae</taxon>
        <taxon>Vanilloideae</taxon>
        <taxon>Vanilleae</taxon>
        <taxon>Vanilla</taxon>
    </lineage>
</organism>
<dbReference type="AlphaFoldDB" id="A0A835VE73"/>
<evidence type="ECO:0000313" key="2">
    <source>
        <dbReference type="Proteomes" id="UP000636800"/>
    </source>
</evidence>
<evidence type="ECO:0000313" key="1">
    <source>
        <dbReference type="EMBL" id="KAG0493136.1"/>
    </source>
</evidence>
<comment type="caution">
    <text evidence="1">The sequence shown here is derived from an EMBL/GenBank/DDBJ whole genome shotgun (WGS) entry which is preliminary data.</text>
</comment>